<dbReference type="Proteomes" id="UP000679498">
    <property type="component" value="Chromosome"/>
</dbReference>
<protein>
    <submittedName>
        <fullName evidence="1">Uncharacterized protein</fullName>
    </submittedName>
</protein>
<sequence>MTANDVQVYATFRLEQDVLYRYHTYIQWGESETSLGACLMLNPGSATVDPALRPQLEMIGQATGEVGQLDKTMCQIVRIVEGIYEGQALSGRFHLYNLFPMQHGNDVTSINRFEELCQETSFEKQTLFASVEELRRHPFVITGWGVQRHLIRWIHLRQAKVEWMKRLEASGIPHFGIKHPRTDDFYHLCPNLDASQKMIKEQIIARHREVMVPSRKRQWERILLYRMEGGRITLMGRKRSDDTWVFMRTTDETALLEEGDVSAKTSSEIVERWDDVVEHLLGEVVLSLRPSFVHPEFKERIAPYRRR</sequence>
<dbReference type="GeneID" id="88812738"/>
<dbReference type="EMBL" id="CP075897">
    <property type="protein sequence ID" value="QWB29625.1"/>
    <property type="molecule type" value="Genomic_DNA"/>
</dbReference>
<organism evidence="1 2">
    <name type="scientific">Exiguobacterium acetylicum</name>
    <name type="common">Brevibacterium acetylicum</name>
    <dbReference type="NCBI Taxonomy" id="41170"/>
    <lineage>
        <taxon>Bacteria</taxon>
        <taxon>Bacillati</taxon>
        <taxon>Bacillota</taxon>
        <taxon>Bacilli</taxon>
        <taxon>Bacillales</taxon>
        <taxon>Bacillales Family XII. Incertae Sedis</taxon>
        <taxon>Exiguobacterium</taxon>
    </lineage>
</organism>
<evidence type="ECO:0000313" key="1">
    <source>
        <dbReference type="EMBL" id="QWB29625.1"/>
    </source>
</evidence>
<proteinExistence type="predicted"/>
<dbReference type="RefSeq" id="WP_051656298.1">
    <property type="nucleotide sequence ID" value="NZ_CP075897.1"/>
</dbReference>
<keyword evidence="2" id="KW-1185">Reference proteome</keyword>
<evidence type="ECO:0000313" key="2">
    <source>
        <dbReference type="Proteomes" id="UP000679498"/>
    </source>
</evidence>
<accession>A0ABX8G922</accession>
<gene>
    <name evidence="1" type="ORF">KKI46_13660</name>
</gene>
<name>A0ABX8G922_EXIAC</name>
<reference evidence="1 2" key="1">
    <citation type="submission" date="2021-05" db="EMBL/GenBank/DDBJ databases">
        <title>Biocontrol using Exiguobacterium acetylicum SI17 against litchi downy blight caused by Peronophythora litchii.</title>
        <authorList>
            <person name="Zheng L."/>
        </authorList>
    </citation>
    <scope>NUCLEOTIDE SEQUENCE [LARGE SCALE GENOMIC DNA]</scope>
    <source>
        <strain evidence="1 2">SI17</strain>
    </source>
</reference>